<gene>
    <name evidence="2" type="primary">ORF148279</name>
    <name evidence="1" type="synonym">ORF148276</name>
</gene>
<organism evidence="2">
    <name type="scientific">Arion vulgaris</name>
    <dbReference type="NCBI Taxonomy" id="1028688"/>
    <lineage>
        <taxon>Eukaryota</taxon>
        <taxon>Metazoa</taxon>
        <taxon>Spiralia</taxon>
        <taxon>Lophotrochozoa</taxon>
        <taxon>Mollusca</taxon>
        <taxon>Gastropoda</taxon>
        <taxon>Heterobranchia</taxon>
        <taxon>Euthyneura</taxon>
        <taxon>Panpulmonata</taxon>
        <taxon>Eupulmonata</taxon>
        <taxon>Stylommatophora</taxon>
        <taxon>Helicina</taxon>
        <taxon>Arionoidea</taxon>
        <taxon>Arionidae</taxon>
        <taxon>Arion</taxon>
    </lineage>
</organism>
<reference evidence="2" key="1">
    <citation type="submission" date="2014-12" db="EMBL/GenBank/DDBJ databases">
        <title>Insight into the proteome of Arion vulgaris.</title>
        <authorList>
            <person name="Aradska J."/>
            <person name="Bulat T."/>
            <person name="Smidak R."/>
            <person name="Sarate P."/>
            <person name="Gangsoo J."/>
            <person name="Sialana F."/>
            <person name="Bilban M."/>
            <person name="Lubec G."/>
        </authorList>
    </citation>
    <scope>NUCLEOTIDE SEQUENCE</scope>
    <source>
        <tissue evidence="2">Skin</tissue>
    </source>
</reference>
<proteinExistence type="predicted"/>
<accession>A0A0B7AWX0</accession>
<evidence type="ECO:0000313" key="1">
    <source>
        <dbReference type="EMBL" id="CEK85443.1"/>
    </source>
</evidence>
<evidence type="ECO:0000313" key="2">
    <source>
        <dbReference type="EMBL" id="CEK85444.1"/>
    </source>
</evidence>
<name>A0A0B7AWX0_9EUPU</name>
<dbReference type="EMBL" id="HACG01038579">
    <property type="protein sequence ID" value="CEK85444.1"/>
    <property type="molecule type" value="Transcribed_RNA"/>
</dbReference>
<sequence>MPRSPERPPNASEAHLEFEGFSAHLGVVPPTLGTYGLDEKFFLQALSMRAQNVRSIHCQIW</sequence>
<dbReference type="AlphaFoldDB" id="A0A0B7AWX0"/>
<protein>
    <submittedName>
        <fullName evidence="2">Uncharacterized protein</fullName>
    </submittedName>
</protein>
<dbReference type="EMBL" id="HACG01038578">
    <property type="protein sequence ID" value="CEK85443.1"/>
    <property type="molecule type" value="Transcribed_RNA"/>
</dbReference>